<sequence>MVQISEIPDSAAILDKDDLLVVKISEIPDSAAILDKDDLLVVKVHLRKILM</sequence>
<proteinExistence type="predicted"/>
<protein>
    <submittedName>
        <fullName evidence="1">Uncharacterized protein</fullName>
    </submittedName>
</protein>
<reference evidence="1 2" key="1">
    <citation type="journal article" date="2020" name="BMC Genomics">
        <title>Intraspecific diversification of the crop wild relative Brassica cretica Lam. using demographic model selection.</title>
        <authorList>
            <person name="Kioukis A."/>
            <person name="Michalopoulou V.A."/>
            <person name="Briers L."/>
            <person name="Pirintsos S."/>
            <person name="Studholme D.J."/>
            <person name="Pavlidis P."/>
            <person name="Sarris P.F."/>
        </authorList>
    </citation>
    <scope>NUCLEOTIDE SEQUENCE [LARGE SCALE GENOMIC DNA]</scope>
    <source>
        <strain evidence="2">cv. PFS-1207/04</strain>
    </source>
</reference>
<accession>A0ABQ7CMD0</accession>
<gene>
    <name evidence="1" type="ORF">DY000_02012870</name>
</gene>
<name>A0ABQ7CMD0_BRACR</name>
<dbReference type="Proteomes" id="UP000266723">
    <property type="component" value="Unassembled WGS sequence"/>
</dbReference>
<keyword evidence="2" id="KW-1185">Reference proteome</keyword>
<comment type="caution">
    <text evidence="1">The sequence shown here is derived from an EMBL/GenBank/DDBJ whole genome shotgun (WGS) entry which is preliminary data.</text>
</comment>
<evidence type="ECO:0000313" key="1">
    <source>
        <dbReference type="EMBL" id="KAF3560544.1"/>
    </source>
</evidence>
<dbReference type="EMBL" id="QGKV02000759">
    <property type="protein sequence ID" value="KAF3560544.1"/>
    <property type="molecule type" value="Genomic_DNA"/>
</dbReference>
<evidence type="ECO:0000313" key="2">
    <source>
        <dbReference type="Proteomes" id="UP000266723"/>
    </source>
</evidence>
<organism evidence="1 2">
    <name type="scientific">Brassica cretica</name>
    <name type="common">Mustard</name>
    <dbReference type="NCBI Taxonomy" id="69181"/>
    <lineage>
        <taxon>Eukaryota</taxon>
        <taxon>Viridiplantae</taxon>
        <taxon>Streptophyta</taxon>
        <taxon>Embryophyta</taxon>
        <taxon>Tracheophyta</taxon>
        <taxon>Spermatophyta</taxon>
        <taxon>Magnoliopsida</taxon>
        <taxon>eudicotyledons</taxon>
        <taxon>Gunneridae</taxon>
        <taxon>Pentapetalae</taxon>
        <taxon>rosids</taxon>
        <taxon>malvids</taxon>
        <taxon>Brassicales</taxon>
        <taxon>Brassicaceae</taxon>
        <taxon>Brassiceae</taxon>
        <taxon>Brassica</taxon>
    </lineage>
</organism>